<dbReference type="GO" id="GO:0036431">
    <property type="term" value="F:dCMP kinase activity"/>
    <property type="evidence" value="ECO:0007669"/>
    <property type="project" value="InterPro"/>
</dbReference>
<keyword evidence="5 8" id="KW-0067">ATP-binding</keyword>
<dbReference type="CDD" id="cd02020">
    <property type="entry name" value="CMPK"/>
    <property type="match status" value="1"/>
</dbReference>
<evidence type="ECO:0000313" key="10">
    <source>
        <dbReference type="EMBL" id="NDY56495.1"/>
    </source>
</evidence>
<dbReference type="AlphaFoldDB" id="A0A7K3NL42"/>
<evidence type="ECO:0000256" key="1">
    <source>
        <dbReference type="ARBA" id="ARBA00009427"/>
    </source>
</evidence>
<dbReference type="SUPFAM" id="SSF52540">
    <property type="entry name" value="P-loop containing nucleoside triphosphate hydrolases"/>
    <property type="match status" value="1"/>
</dbReference>
<dbReference type="NCBIfam" id="TIGR00017">
    <property type="entry name" value="cmk"/>
    <property type="match status" value="1"/>
</dbReference>
<dbReference type="GO" id="GO:0006220">
    <property type="term" value="P:pyrimidine nucleotide metabolic process"/>
    <property type="evidence" value="ECO:0007669"/>
    <property type="project" value="UniProtKB-UniRule"/>
</dbReference>
<evidence type="ECO:0000256" key="3">
    <source>
        <dbReference type="ARBA" id="ARBA00022741"/>
    </source>
</evidence>
<comment type="catalytic activity">
    <reaction evidence="6 8">
        <text>dCMP + ATP = dCDP + ADP</text>
        <dbReference type="Rhea" id="RHEA:25094"/>
        <dbReference type="ChEBI" id="CHEBI:30616"/>
        <dbReference type="ChEBI" id="CHEBI:57566"/>
        <dbReference type="ChEBI" id="CHEBI:58593"/>
        <dbReference type="ChEBI" id="CHEBI:456216"/>
        <dbReference type="EC" id="2.7.4.25"/>
    </reaction>
</comment>
<dbReference type="GO" id="GO:0005524">
    <property type="term" value="F:ATP binding"/>
    <property type="evidence" value="ECO:0007669"/>
    <property type="project" value="UniProtKB-UniRule"/>
</dbReference>
<evidence type="ECO:0000256" key="5">
    <source>
        <dbReference type="ARBA" id="ARBA00022840"/>
    </source>
</evidence>
<comment type="caution">
    <text evidence="10">The sequence shown here is derived from an EMBL/GenBank/DDBJ whole genome shotgun (WGS) entry which is preliminary data.</text>
</comment>
<comment type="similarity">
    <text evidence="1 8">Belongs to the cytidylate kinase family. Type 1 subfamily.</text>
</comment>
<comment type="subcellular location">
    <subcellularLocation>
        <location evidence="8">Cytoplasm</location>
    </subcellularLocation>
</comment>
<evidence type="ECO:0000256" key="4">
    <source>
        <dbReference type="ARBA" id="ARBA00022777"/>
    </source>
</evidence>
<evidence type="ECO:0000259" key="9">
    <source>
        <dbReference type="Pfam" id="PF02224"/>
    </source>
</evidence>
<dbReference type="EC" id="2.7.4.25" evidence="8"/>
<dbReference type="InterPro" id="IPR003136">
    <property type="entry name" value="Cytidylate_kin"/>
</dbReference>
<dbReference type="Gene3D" id="3.40.50.300">
    <property type="entry name" value="P-loop containing nucleotide triphosphate hydrolases"/>
    <property type="match status" value="1"/>
</dbReference>
<dbReference type="Pfam" id="PF02224">
    <property type="entry name" value="Cytidylate_kin"/>
    <property type="match status" value="1"/>
</dbReference>
<dbReference type="InterPro" id="IPR011994">
    <property type="entry name" value="Cytidylate_kinase_dom"/>
</dbReference>
<evidence type="ECO:0000256" key="8">
    <source>
        <dbReference type="HAMAP-Rule" id="MF_00238"/>
    </source>
</evidence>
<gene>
    <name evidence="8" type="primary">cmk</name>
    <name evidence="10" type="ORF">G3N56_07025</name>
</gene>
<feature type="binding site" evidence="8">
    <location>
        <begin position="10"/>
        <end position="18"/>
    </location>
    <ligand>
        <name>ATP</name>
        <dbReference type="ChEBI" id="CHEBI:30616"/>
    </ligand>
</feature>
<organism evidence="10 11">
    <name type="scientific">Desulfolutivibrio sulfodismutans</name>
    <dbReference type="NCBI Taxonomy" id="63561"/>
    <lineage>
        <taxon>Bacteria</taxon>
        <taxon>Pseudomonadati</taxon>
        <taxon>Thermodesulfobacteriota</taxon>
        <taxon>Desulfovibrionia</taxon>
        <taxon>Desulfovibrionales</taxon>
        <taxon>Desulfovibrionaceae</taxon>
        <taxon>Desulfolutivibrio</taxon>
    </lineage>
</organism>
<protein>
    <recommendedName>
        <fullName evidence="8">Cytidylate kinase</fullName>
        <shortName evidence="8">CK</shortName>
        <ecNumber evidence="8">2.7.4.25</ecNumber>
    </recommendedName>
    <alternativeName>
        <fullName evidence="8">Cytidine monophosphate kinase</fullName>
        <shortName evidence="8">CMP kinase</shortName>
    </alternativeName>
</protein>
<dbReference type="InterPro" id="IPR027417">
    <property type="entry name" value="P-loop_NTPase"/>
</dbReference>
<keyword evidence="4 8" id="KW-0418">Kinase</keyword>
<evidence type="ECO:0000256" key="6">
    <source>
        <dbReference type="ARBA" id="ARBA00047615"/>
    </source>
</evidence>
<evidence type="ECO:0000256" key="2">
    <source>
        <dbReference type="ARBA" id="ARBA00022679"/>
    </source>
</evidence>
<keyword evidence="11" id="KW-1185">Reference proteome</keyword>
<dbReference type="RefSeq" id="WP_163301548.1">
    <property type="nucleotide sequence ID" value="NZ_JAAGRQ010000021.1"/>
</dbReference>
<feature type="domain" description="Cytidylate kinase" evidence="9">
    <location>
        <begin position="6"/>
        <end position="217"/>
    </location>
</feature>
<dbReference type="Proteomes" id="UP000469724">
    <property type="component" value="Unassembled WGS sequence"/>
</dbReference>
<sequence>MKPLVVTIDGPAGVGKTTLAKRVAQALGVAYLDTGAMFRVLALRLSPVDADTPSGEIAAALSGLDFSLRGVGADTALLADGAPVGDEIRTEAVAYAASTLATRPEVRAFLRAAQQRLGRDIELVAEGRDMGTVIFPGAAHKFFLDATAQVRAARRVEQLAAMGKPADHAAILADITRRDAQDRTRAEAPLRPAPDAVVIDTSDLDIDGVFARIMATIAPSV</sequence>
<evidence type="ECO:0000256" key="7">
    <source>
        <dbReference type="ARBA" id="ARBA00048478"/>
    </source>
</evidence>
<dbReference type="EMBL" id="JAAGRQ010000021">
    <property type="protein sequence ID" value="NDY56495.1"/>
    <property type="molecule type" value="Genomic_DNA"/>
</dbReference>
<dbReference type="HAMAP" id="MF_00238">
    <property type="entry name" value="Cytidyl_kinase_type1"/>
    <property type="match status" value="1"/>
</dbReference>
<reference evidence="10 11" key="1">
    <citation type="submission" date="2020-02" db="EMBL/GenBank/DDBJ databases">
        <title>Comparative genomics of sulfur disproportionating microorganisms.</title>
        <authorList>
            <person name="Ward L.M."/>
            <person name="Bertran E."/>
            <person name="Johnston D.T."/>
        </authorList>
    </citation>
    <scope>NUCLEOTIDE SEQUENCE [LARGE SCALE GENOMIC DNA]</scope>
    <source>
        <strain evidence="10 11">DSM 3696</strain>
    </source>
</reference>
<dbReference type="GO" id="GO:0005737">
    <property type="term" value="C:cytoplasm"/>
    <property type="evidence" value="ECO:0007669"/>
    <property type="project" value="UniProtKB-SubCell"/>
</dbReference>
<keyword evidence="2 8" id="KW-0808">Transferase</keyword>
<comment type="catalytic activity">
    <reaction evidence="7 8">
        <text>CMP + ATP = CDP + ADP</text>
        <dbReference type="Rhea" id="RHEA:11600"/>
        <dbReference type="ChEBI" id="CHEBI:30616"/>
        <dbReference type="ChEBI" id="CHEBI:58069"/>
        <dbReference type="ChEBI" id="CHEBI:60377"/>
        <dbReference type="ChEBI" id="CHEBI:456216"/>
        <dbReference type="EC" id="2.7.4.25"/>
    </reaction>
</comment>
<evidence type="ECO:0000313" key="11">
    <source>
        <dbReference type="Proteomes" id="UP000469724"/>
    </source>
</evidence>
<keyword evidence="8" id="KW-0963">Cytoplasm</keyword>
<accession>A0A7K3NL42</accession>
<keyword evidence="3 8" id="KW-0547">Nucleotide-binding</keyword>
<name>A0A7K3NL42_9BACT</name>
<proteinExistence type="inferred from homology"/>